<protein>
    <submittedName>
        <fullName evidence="1">Prepilin-type N-terminal cleavage/methylation domain-containing protein</fullName>
    </submittedName>
</protein>
<comment type="caution">
    <text evidence="1">The sequence shown here is derived from an EMBL/GenBank/DDBJ whole genome shotgun (WGS) entry which is preliminary data.</text>
</comment>
<dbReference type="NCBIfam" id="TIGR02532">
    <property type="entry name" value="IV_pilin_GFxxxE"/>
    <property type="match status" value="1"/>
</dbReference>
<accession>A0ABU8CAC5</accession>
<reference evidence="1 2" key="1">
    <citation type="journal article" date="2023" name="Ecotoxicol. Environ. Saf.">
        <title>Mercury remediation potential of mercury-resistant strain Rheinheimera metallidurans sp. nov. isolated from a municipal waste dumping site.</title>
        <authorList>
            <person name="Yadav V."/>
            <person name="Manjhi A."/>
            <person name="Vadakedath N."/>
        </authorList>
    </citation>
    <scope>NUCLEOTIDE SEQUENCE [LARGE SCALE GENOMIC DNA]</scope>
    <source>
        <strain evidence="1 2">E-49</strain>
    </source>
</reference>
<dbReference type="InterPro" id="IPR045584">
    <property type="entry name" value="Pilin-like"/>
</dbReference>
<evidence type="ECO:0000313" key="1">
    <source>
        <dbReference type="EMBL" id="MEH8018709.1"/>
    </source>
</evidence>
<name>A0ABU8CAC5_9GAMM</name>
<evidence type="ECO:0000313" key="2">
    <source>
        <dbReference type="Proteomes" id="UP001375382"/>
    </source>
</evidence>
<dbReference type="Proteomes" id="UP001375382">
    <property type="component" value="Unassembled WGS sequence"/>
</dbReference>
<dbReference type="Pfam" id="PF07963">
    <property type="entry name" value="N_methyl"/>
    <property type="match status" value="1"/>
</dbReference>
<gene>
    <name evidence="1" type="ORF">MN202_15815</name>
</gene>
<dbReference type="SUPFAM" id="SSF54523">
    <property type="entry name" value="Pili subunits"/>
    <property type="match status" value="1"/>
</dbReference>
<dbReference type="RefSeq" id="WP_335737183.1">
    <property type="nucleotide sequence ID" value="NZ_JALAAR010000015.1"/>
</dbReference>
<sequence length="178" mass="18901">MLKHGFTLVELMVALALSSLLVLGVGSAFISIKQTAGQIKQLETAQEVIRSSQIVLSRSLKQAASALVVDAELLVTHNAATGSVTDCLGQTQTAAFTERFRWQGELLQCQVAAGDWVTLLSGISAAQFNVADQLISVRLASPGLADNFPAADLTGDGQLERFIQLDFALKSQILADNT</sequence>
<dbReference type="PROSITE" id="PS00409">
    <property type="entry name" value="PROKAR_NTER_METHYL"/>
    <property type="match status" value="1"/>
</dbReference>
<proteinExistence type="predicted"/>
<dbReference type="InterPro" id="IPR012902">
    <property type="entry name" value="N_methyl_site"/>
</dbReference>
<organism evidence="1 2">
    <name type="scientific">Rheinheimera muenzenbergensis</name>
    <dbReference type="NCBI Taxonomy" id="1193628"/>
    <lineage>
        <taxon>Bacteria</taxon>
        <taxon>Pseudomonadati</taxon>
        <taxon>Pseudomonadota</taxon>
        <taxon>Gammaproteobacteria</taxon>
        <taxon>Chromatiales</taxon>
        <taxon>Chromatiaceae</taxon>
        <taxon>Rheinheimera</taxon>
    </lineage>
</organism>
<dbReference type="EMBL" id="JALAAR010000015">
    <property type="protein sequence ID" value="MEH8018709.1"/>
    <property type="molecule type" value="Genomic_DNA"/>
</dbReference>
<keyword evidence="2" id="KW-1185">Reference proteome</keyword>